<dbReference type="GO" id="GO:0006289">
    <property type="term" value="P:nucleotide-excision repair"/>
    <property type="evidence" value="ECO:0007669"/>
    <property type="project" value="TreeGrafter"/>
</dbReference>
<evidence type="ECO:0000256" key="6">
    <source>
        <dbReference type="ARBA" id="ARBA00023172"/>
    </source>
</evidence>
<protein>
    <submittedName>
        <fullName evidence="12">Uncharacterized protein</fullName>
    </submittedName>
</protein>
<keyword evidence="6" id="KW-0233">DNA recombination</keyword>
<evidence type="ECO:0000256" key="5">
    <source>
        <dbReference type="ARBA" id="ARBA00023125"/>
    </source>
</evidence>
<keyword evidence="4" id="KW-0227">DNA damage</keyword>
<dbReference type="CDD" id="cd04478">
    <property type="entry name" value="RPA2_DBD_D"/>
    <property type="match status" value="1"/>
</dbReference>
<dbReference type="SUPFAM" id="SSF50249">
    <property type="entry name" value="Nucleic acid-binding proteins"/>
    <property type="match status" value="1"/>
</dbReference>
<reference evidence="12 13" key="1">
    <citation type="journal article" date="2018" name="Science">
        <title>The opium poppy genome and morphinan production.</title>
        <authorList>
            <person name="Guo L."/>
            <person name="Winzer T."/>
            <person name="Yang X."/>
            <person name="Li Y."/>
            <person name="Ning Z."/>
            <person name="He Z."/>
            <person name="Teodor R."/>
            <person name="Lu Y."/>
            <person name="Bowser T.A."/>
            <person name="Graham I.A."/>
            <person name="Ye K."/>
        </authorList>
    </citation>
    <scope>NUCLEOTIDE SEQUENCE [LARGE SCALE GENOMIC DNA]</scope>
    <source>
        <strain evidence="13">cv. HN1</strain>
        <tissue evidence="12">Leaves</tissue>
    </source>
</reference>
<dbReference type="AlphaFoldDB" id="A0A4Y7J9M2"/>
<dbReference type="GO" id="GO:0000724">
    <property type="term" value="P:double-strand break repair via homologous recombination"/>
    <property type="evidence" value="ECO:0007669"/>
    <property type="project" value="TreeGrafter"/>
</dbReference>
<dbReference type="EMBL" id="CM010717">
    <property type="protein sequence ID" value="RZC56419.1"/>
    <property type="molecule type" value="Genomic_DNA"/>
</dbReference>
<dbReference type="GO" id="GO:0000781">
    <property type="term" value="C:chromosome, telomeric region"/>
    <property type="evidence" value="ECO:0007669"/>
    <property type="project" value="TreeGrafter"/>
</dbReference>
<feature type="domain" description="Replication protein A C-terminal" evidence="11">
    <location>
        <begin position="165"/>
        <end position="265"/>
    </location>
</feature>
<dbReference type="SUPFAM" id="SSF46785">
    <property type="entry name" value="Winged helix' DNA-binding domain"/>
    <property type="match status" value="1"/>
</dbReference>
<dbReference type="InterPro" id="IPR014892">
    <property type="entry name" value="RPA_C"/>
</dbReference>
<gene>
    <name evidence="12" type="ORF">C5167_015279</name>
</gene>
<keyword evidence="13" id="KW-1185">Reference proteome</keyword>
<sequence length="274" mass="29897">MSNSQFDGNVDFSGGGFMPQATQTTEHGGASSDKNRVGAGLLPLTVKQISDSYNASEDKANFVVDGVEVNNITLVGMVFNKAEMVTEVTFTVDDGTGRINCHRWVHEGIDSKEMEQINDGEYAEIHGNLKGFQGKKQFVAFSVRPVTDFNQVAYHFIECMYVHCHNTKSQGQGSNPAQPQSTSAAITNGSSSYHTAPSNQFHGQPNSVGIDQKILDYMSIPANMAREQGVSVQELAQHLKVPLEKIRGAMQHLEEDGLAYSTIDEFHYKSSANG</sequence>
<evidence type="ECO:0000256" key="1">
    <source>
        <dbReference type="ARBA" id="ARBA00004123"/>
    </source>
</evidence>
<dbReference type="Gene3D" id="2.40.50.140">
    <property type="entry name" value="Nucleic acid-binding proteins"/>
    <property type="match status" value="1"/>
</dbReference>
<feature type="region of interest" description="Disordered" evidence="9">
    <location>
        <begin position="1"/>
        <end position="36"/>
    </location>
</feature>
<dbReference type="GO" id="GO:0003697">
    <property type="term" value="F:single-stranded DNA binding"/>
    <property type="evidence" value="ECO:0007669"/>
    <property type="project" value="TreeGrafter"/>
</dbReference>
<accession>A0A4Y7J9M2</accession>
<dbReference type="OMA" id="TFHFIDC"/>
<dbReference type="Gramene" id="RZC56419">
    <property type="protein sequence ID" value="RZC56419"/>
    <property type="gene ID" value="C5167_015279"/>
</dbReference>
<dbReference type="FunFam" id="2.40.50.140:FF:000184">
    <property type="entry name" value="replication protein A 32 kDa subunit A-like"/>
    <property type="match status" value="1"/>
</dbReference>
<evidence type="ECO:0000259" key="11">
    <source>
        <dbReference type="Pfam" id="PF08784"/>
    </source>
</evidence>
<organism evidence="12 13">
    <name type="scientific">Papaver somniferum</name>
    <name type="common">Opium poppy</name>
    <dbReference type="NCBI Taxonomy" id="3469"/>
    <lineage>
        <taxon>Eukaryota</taxon>
        <taxon>Viridiplantae</taxon>
        <taxon>Streptophyta</taxon>
        <taxon>Embryophyta</taxon>
        <taxon>Tracheophyta</taxon>
        <taxon>Spermatophyta</taxon>
        <taxon>Magnoliopsida</taxon>
        <taxon>Ranunculales</taxon>
        <taxon>Papaveraceae</taxon>
        <taxon>Papaveroideae</taxon>
        <taxon>Papaver</taxon>
    </lineage>
</organism>
<dbReference type="Pfam" id="PF08784">
    <property type="entry name" value="RPA_C"/>
    <property type="match status" value="1"/>
</dbReference>
<feature type="domain" description="OB" evidence="10">
    <location>
        <begin position="72"/>
        <end position="145"/>
    </location>
</feature>
<dbReference type="InterPro" id="IPR004365">
    <property type="entry name" value="NA-bd_OB_tRNA"/>
</dbReference>
<dbReference type="GO" id="GO:0035861">
    <property type="term" value="C:site of double-strand break"/>
    <property type="evidence" value="ECO:0007669"/>
    <property type="project" value="TreeGrafter"/>
</dbReference>
<evidence type="ECO:0000256" key="8">
    <source>
        <dbReference type="ARBA" id="ARBA00023242"/>
    </source>
</evidence>
<dbReference type="OrthoDB" id="25571at2759"/>
<evidence type="ECO:0000259" key="10">
    <source>
        <dbReference type="Pfam" id="PF01336"/>
    </source>
</evidence>
<keyword evidence="8" id="KW-0539">Nucleus</keyword>
<dbReference type="Proteomes" id="UP000316621">
    <property type="component" value="Chromosome 3"/>
</dbReference>
<name>A0A4Y7J9M2_PAPSO</name>
<evidence type="ECO:0000256" key="7">
    <source>
        <dbReference type="ARBA" id="ARBA00023204"/>
    </source>
</evidence>
<dbReference type="PIRSF" id="PIRSF036949">
    <property type="entry name" value="RPA32"/>
    <property type="match status" value="1"/>
</dbReference>
<feature type="region of interest" description="Disordered" evidence="9">
    <location>
        <begin position="168"/>
        <end position="205"/>
    </location>
</feature>
<evidence type="ECO:0000256" key="3">
    <source>
        <dbReference type="ARBA" id="ARBA00022705"/>
    </source>
</evidence>
<dbReference type="InterPro" id="IPR036390">
    <property type="entry name" value="WH_DNA-bd_sf"/>
</dbReference>
<dbReference type="FunFam" id="1.10.10.10:FF:000168">
    <property type="entry name" value="Replication protein A 32 kDa subunit"/>
    <property type="match status" value="1"/>
</dbReference>
<keyword evidence="3" id="KW-0235">DNA replication</keyword>
<dbReference type="Gene3D" id="1.10.10.10">
    <property type="entry name" value="Winged helix-like DNA-binding domain superfamily/Winged helix DNA-binding domain"/>
    <property type="match status" value="1"/>
</dbReference>
<comment type="subcellular location">
    <subcellularLocation>
        <location evidence="1">Nucleus</location>
    </subcellularLocation>
</comment>
<dbReference type="InterPro" id="IPR040260">
    <property type="entry name" value="RFA2-like"/>
</dbReference>
<dbReference type="Pfam" id="PF01336">
    <property type="entry name" value="tRNA_anti-codon"/>
    <property type="match status" value="1"/>
</dbReference>
<dbReference type="PANTHER" id="PTHR13989">
    <property type="entry name" value="REPLICATION PROTEIN A-RELATED"/>
    <property type="match status" value="1"/>
</dbReference>
<dbReference type="STRING" id="3469.A0A4Y7J9M2"/>
<comment type="similarity">
    <text evidence="2">Belongs to the replication factor A protein 2 family.</text>
</comment>
<evidence type="ECO:0000256" key="2">
    <source>
        <dbReference type="ARBA" id="ARBA00007815"/>
    </source>
</evidence>
<keyword evidence="5" id="KW-0238">DNA-binding</keyword>
<dbReference type="InterPro" id="IPR014646">
    <property type="entry name" value="Rfa2/RPA32"/>
</dbReference>
<dbReference type="PANTHER" id="PTHR13989:SF16">
    <property type="entry name" value="REPLICATION PROTEIN A2"/>
    <property type="match status" value="1"/>
</dbReference>
<evidence type="ECO:0000313" key="13">
    <source>
        <dbReference type="Proteomes" id="UP000316621"/>
    </source>
</evidence>
<evidence type="ECO:0000313" key="12">
    <source>
        <dbReference type="EMBL" id="RZC56419.1"/>
    </source>
</evidence>
<proteinExistence type="inferred from homology"/>
<evidence type="ECO:0000256" key="9">
    <source>
        <dbReference type="SAM" id="MobiDB-lite"/>
    </source>
</evidence>
<dbReference type="InterPro" id="IPR012340">
    <property type="entry name" value="NA-bd_OB-fold"/>
</dbReference>
<dbReference type="GO" id="GO:0005662">
    <property type="term" value="C:DNA replication factor A complex"/>
    <property type="evidence" value="ECO:0007669"/>
    <property type="project" value="TreeGrafter"/>
</dbReference>
<dbReference type="GO" id="GO:0006260">
    <property type="term" value="P:DNA replication"/>
    <property type="evidence" value="ECO:0007669"/>
    <property type="project" value="UniProtKB-KW"/>
</dbReference>
<dbReference type="InterPro" id="IPR036388">
    <property type="entry name" value="WH-like_DNA-bd_sf"/>
</dbReference>
<evidence type="ECO:0000256" key="4">
    <source>
        <dbReference type="ARBA" id="ARBA00022763"/>
    </source>
</evidence>
<keyword evidence="7" id="KW-0234">DNA repair</keyword>